<dbReference type="InterPro" id="IPR017996">
    <property type="entry name" value="MRJP/yellow-related"/>
</dbReference>
<dbReference type="PANTHER" id="PTHR10009">
    <property type="entry name" value="PROTEIN YELLOW-RELATED"/>
    <property type="match status" value="1"/>
</dbReference>
<sequence>MSRSATCIGKLELALELETPCTAVSTTPEGRTFLVYTRIDMSKGPSCVEYKNGTNVAYPNADAYYSEGKDPATHLLRVNTQRIGPDGSLWLVDVGSPDLGGLPIMPTGPKLVQVNLTTDSITRIYSMGNATLQSSYLDDVRFNPASGKAYLTDVGSAAIIILDLASGHAIRVLENDTSTLAHSPKSADGHLIRNMDGTLQYTPSDQLEVSPDGKWFYYQPASGAMSRIQTAYLDAAFYNSSMASSLPQLVEFYALTPGTGGTAIDAEGNIYLGDVDRRLIEKIYPNGTRTVLIQDERLSYVDAMWVDSRKKLWIPAAQLHLAAAFNNGTDRIRKPIEVFTLDIGVGPSPVDHV</sequence>
<comment type="subcellular location">
    <subcellularLocation>
        <location evidence="1">Secreted</location>
    </subcellularLocation>
</comment>
<evidence type="ECO:0000256" key="3">
    <source>
        <dbReference type="ARBA" id="ARBA00022525"/>
    </source>
</evidence>
<organism evidence="4 5">
    <name type="scientific">Paraconiothyrium brasiliense</name>
    <dbReference type="NCBI Taxonomy" id="300254"/>
    <lineage>
        <taxon>Eukaryota</taxon>
        <taxon>Fungi</taxon>
        <taxon>Dikarya</taxon>
        <taxon>Ascomycota</taxon>
        <taxon>Pezizomycotina</taxon>
        <taxon>Dothideomycetes</taxon>
        <taxon>Pleosporomycetidae</taxon>
        <taxon>Pleosporales</taxon>
        <taxon>Massarineae</taxon>
        <taxon>Didymosphaeriaceae</taxon>
        <taxon>Paraconiothyrium</taxon>
    </lineage>
</organism>
<dbReference type="Gene3D" id="2.120.10.30">
    <property type="entry name" value="TolB, C-terminal domain"/>
    <property type="match status" value="1"/>
</dbReference>
<comment type="caution">
    <text evidence="4">The sequence shown here is derived from an EMBL/GenBank/DDBJ whole genome shotgun (WGS) entry which is preliminary data.</text>
</comment>
<dbReference type="Proteomes" id="UP001521785">
    <property type="component" value="Unassembled WGS sequence"/>
</dbReference>
<name>A0ABR3R8X1_9PLEO</name>
<protein>
    <recommendedName>
        <fullName evidence="6">Major royal jelly protein</fullName>
    </recommendedName>
</protein>
<proteinExistence type="inferred from homology"/>
<dbReference type="PANTHER" id="PTHR10009:SF18">
    <property type="entry name" value="PROTEIN YELLOW-LIKE PROTEIN"/>
    <property type="match status" value="1"/>
</dbReference>
<evidence type="ECO:0000313" key="4">
    <source>
        <dbReference type="EMBL" id="KAL1600812.1"/>
    </source>
</evidence>
<keyword evidence="5" id="KW-1185">Reference proteome</keyword>
<evidence type="ECO:0000256" key="2">
    <source>
        <dbReference type="ARBA" id="ARBA00009127"/>
    </source>
</evidence>
<dbReference type="EMBL" id="JAKJXO020000009">
    <property type="protein sequence ID" value="KAL1600812.1"/>
    <property type="molecule type" value="Genomic_DNA"/>
</dbReference>
<accession>A0ABR3R8X1</accession>
<keyword evidence="3" id="KW-0964">Secreted</keyword>
<dbReference type="SUPFAM" id="SSF101898">
    <property type="entry name" value="NHL repeat"/>
    <property type="match status" value="1"/>
</dbReference>
<reference evidence="4 5" key="1">
    <citation type="submission" date="2024-02" db="EMBL/GenBank/DDBJ databases">
        <title>De novo assembly and annotation of 12 fungi associated with fruit tree decline syndrome in Ontario, Canada.</title>
        <authorList>
            <person name="Sulman M."/>
            <person name="Ellouze W."/>
            <person name="Ilyukhin E."/>
        </authorList>
    </citation>
    <scope>NUCLEOTIDE SEQUENCE [LARGE SCALE GENOMIC DNA]</scope>
    <source>
        <strain evidence="4 5">M42-189</strain>
    </source>
</reference>
<dbReference type="Pfam" id="PF03022">
    <property type="entry name" value="MRJP"/>
    <property type="match status" value="1"/>
</dbReference>
<dbReference type="InterPro" id="IPR011042">
    <property type="entry name" value="6-blade_b-propeller_TolB-like"/>
</dbReference>
<evidence type="ECO:0000256" key="1">
    <source>
        <dbReference type="ARBA" id="ARBA00004613"/>
    </source>
</evidence>
<gene>
    <name evidence="4" type="ORF">SLS60_007200</name>
</gene>
<evidence type="ECO:0008006" key="6">
    <source>
        <dbReference type="Google" id="ProtNLM"/>
    </source>
</evidence>
<evidence type="ECO:0000313" key="5">
    <source>
        <dbReference type="Proteomes" id="UP001521785"/>
    </source>
</evidence>
<comment type="similarity">
    <text evidence="2">Belongs to the major royal jelly protein family.</text>
</comment>